<evidence type="ECO:0000256" key="13">
    <source>
        <dbReference type="ARBA" id="ARBA00049494"/>
    </source>
</evidence>
<feature type="domain" description="Riboflavin kinase" evidence="15">
    <location>
        <begin position="179"/>
        <end position="303"/>
    </location>
</feature>
<dbReference type="InterPro" id="IPR002606">
    <property type="entry name" value="Riboflavin_kinase_bac"/>
</dbReference>
<dbReference type="GO" id="GO:0006747">
    <property type="term" value="P:FAD biosynthetic process"/>
    <property type="evidence" value="ECO:0007669"/>
    <property type="project" value="UniProtKB-UniRule"/>
</dbReference>
<keyword evidence="9 14" id="KW-0274">FAD</keyword>
<organism evidence="16 17">
    <name type="scientific">Longibaculum muris</name>
    <dbReference type="NCBI Taxonomy" id="1796628"/>
    <lineage>
        <taxon>Bacteria</taxon>
        <taxon>Bacillati</taxon>
        <taxon>Bacillota</taxon>
        <taxon>Erysipelotrichia</taxon>
        <taxon>Erysipelotrichales</taxon>
        <taxon>Coprobacillaceae</taxon>
        <taxon>Longibaculum</taxon>
    </lineage>
</organism>
<dbReference type="NCBIfam" id="TIGR00083">
    <property type="entry name" value="ribF"/>
    <property type="match status" value="1"/>
</dbReference>
<keyword evidence="7 14" id="KW-0547">Nucleotide-binding</keyword>
<evidence type="ECO:0000256" key="10">
    <source>
        <dbReference type="ARBA" id="ARBA00022840"/>
    </source>
</evidence>
<dbReference type="Gene3D" id="3.40.50.620">
    <property type="entry name" value="HUPs"/>
    <property type="match status" value="1"/>
</dbReference>
<dbReference type="UniPathway" id="UPA00276">
    <property type="reaction ID" value="UER00406"/>
</dbReference>
<dbReference type="NCBIfam" id="NF004162">
    <property type="entry name" value="PRK05627.1-5"/>
    <property type="match status" value="1"/>
</dbReference>
<keyword evidence="6 14" id="KW-0548">Nucleotidyltransferase</keyword>
<proteinExistence type="inferred from homology"/>
<comment type="pathway">
    <text evidence="2 14">Cofactor biosynthesis; FMN biosynthesis; FMN from riboflavin (ATP route): step 1/1.</text>
</comment>
<evidence type="ECO:0000256" key="5">
    <source>
        <dbReference type="ARBA" id="ARBA00022679"/>
    </source>
</evidence>
<dbReference type="Pfam" id="PF01687">
    <property type="entry name" value="Flavokinase"/>
    <property type="match status" value="1"/>
</dbReference>
<evidence type="ECO:0000256" key="12">
    <source>
        <dbReference type="ARBA" id="ARBA00047880"/>
    </source>
</evidence>
<dbReference type="PANTHER" id="PTHR22749:SF6">
    <property type="entry name" value="RIBOFLAVIN KINASE"/>
    <property type="match status" value="1"/>
</dbReference>
<evidence type="ECO:0000256" key="14">
    <source>
        <dbReference type="PIRNR" id="PIRNR004491"/>
    </source>
</evidence>
<dbReference type="RefSeq" id="WP_132226499.1">
    <property type="nucleotide sequence ID" value="NZ_JANKBF010000023.1"/>
</dbReference>
<evidence type="ECO:0000259" key="15">
    <source>
        <dbReference type="SMART" id="SM00904"/>
    </source>
</evidence>
<keyword evidence="10 14" id="KW-0067">ATP-binding</keyword>
<dbReference type="GO" id="GO:0009231">
    <property type="term" value="P:riboflavin biosynthetic process"/>
    <property type="evidence" value="ECO:0007669"/>
    <property type="project" value="InterPro"/>
</dbReference>
<dbReference type="Proteomes" id="UP000295515">
    <property type="component" value="Unassembled WGS sequence"/>
</dbReference>
<dbReference type="Gene3D" id="2.40.30.30">
    <property type="entry name" value="Riboflavin kinase-like"/>
    <property type="match status" value="1"/>
</dbReference>
<evidence type="ECO:0000256" key="4">
    <source>
        <dbReference type="ARBA" id="ARBA00022643"/>
    </source>
</evidence>
<evidence type="ECO:0000256" key="7">
    <source>
        <dbReference type="ARBA" id="ARBA00022741"/>
    </source>
</evidence>
<name>A0A4R3YJC4_9FIRM</name>
<dbReference type="Pfam" id="PF06574">
    <property type="entry name" value="FAD_syn"/>
    <property type="match status" value="1"/>
</dbReference>
<dbReference type="PANTHER" id="PTHR22749">
    <property type="entry name" value="RIBOFLAVIN KINASE/FMN ADENYLYLTRANSFERASE"/>
    <property type="match status" value="1"/>
</dbReference>
<dbReference type="InterPro" id="IPR014729">
    <property type="entry name" value="Rossmann-like_a/b/a_fold"/>
</dbReference>
<dbReference type="FunFam" id="3.40.50.620:FF:000021">
    <property type="entry name" value="Riboflavin biosynthesis protein"/>
    <property type="match status" value="1"/>
</dbReference>
<dbReference type="GO" id="GO:0009398">
    <property type="term" value="P:FMN biosynthetic process"/>
    <property type="evidence" value="ECO:0007669"/>
    <property type="project" value="UniProtKB-UniRule"/>
</dbReference>
<dbReference type="PIRSF" id="PIRSF004491">
    <property type="entry name" value="FAD_Synth"/>
    <property type="match status" value="1"/>
</dbReference>
<dbReference type="GO" id="GO:0003919">
    <property type="term" value="F:FMN adenylyltransferase activity"/>
    <property type="evidence" value="ECO:0007669"/>
    <property type="project" value="UniProtKB-UniRule"/>
</dbReference>
<dbReference type="SMART" id="SM00904">
    <property type="entry name" value="Flavokinase"/>
    <property type="match status" value="1"/>
</dbReference>
<dbReference type="GO" id="GO:0008531">
    <property type="term" value="F:riboflavin kinase activity"/>
    <property type="evidence" value="ECO:0007669"/>
    <property type="project" value="UniProtKB-UniRule"/>
</dbReference>
<dbReference type="UniPathway" id="UPA00277">
    <property type="reaction ID" value="UER00407"/>
</dbReference>
<evidence type="ECO:0000256" key="11">
    <source>
        <dbReference type="ARBA" id="ARBA00023268"/>
    </source>
</evidence>
<comment type="caution">
    <text evidence="16">The sequence shown here is derived from an EMBL/GenBank/DDBJ whole genome shotgun (WGS) entry which is preliminary data.</text>
</comment>
<dbReference type="AlphaFoldDB" id="A0A4R3YJC4"/>
<comment type="pathway">
    <text evidence="1 14">Cofactor biosynthesis; FAD biosynthesis; FAD from FMN: step 1/1.</text>
</comment>
<evidence type="ECO:0000256" key="6">
    <source>
        <dbReference type="ARBA" id="ARBA00022695"/>
    </source>
</evidence>
<dbReference type="InterPro" id="IPR023465">
    <property type="entry name" value="Riboflavin_kinase_dom_sf"/>
</dbReference>
<evidence type="ECO:0000313" key="17">
    <source>
        <dbReference type="Proteomes" id="UP000295515"/>
    </source>
</evidence>
<dbReference type="CDD" id="cd02064">
    <property type="entry name" value="FAD_synthetase_N"/>
    <property type="match status" value="1"/>
</dbReference>
<evidence type="ECO:0000256" key="8">
    <source>
        <dbReference type="ARBA" id="ARBA00022777"/>
    </source>
</evidence>
<dbReference type="GeneID" id="98916484"/>
<comment type="catalytic activity">
    <reaction evidence="12 14">
        <text>riboflavin + ATP = FMN + ADP + H(+)</text>
        <dbReference type="Rhea" id="RHEA:14357"/>
        <dbReference type="ChEBI" id="CHEBI:15378"/>
        <dbReference type="ChEBI" id="CHEBI:30616"/>
        <dbReference type="ChEBI" id="CHEBI:57986"/>
        <dbReference type="ChEBI" id="CHEBI:58210"/>
        <dbReference type="ChEBI" id="CHEBI:456216"/>
        <dbReference type="EC" id="2.7.1.26"/>
    </reaction>
</comment>
<keyword evidence="5 14" id="KW-0808">Transferase</keyword>
<comment type="similarity">
    <text evidence="14">Belongs to the ribF family.</text>
</comment>
<dbReference type="EC" id="2.7.7.2" evidence="14"/>
<keyword evidence="4 14" id="KW-0288">FMN</keyword>
<keyword evidence="3 14" id="KW-0285">Flavoprotein</keyword>
<dbReference type="EMBL" id="SMCQ01000026">
    <property type="protein sequence ID" value="TCV92537.1"/>
    <property type="molecule type" value="Genomic_DNA"/>
</dbReference>
<dbReference type="EC" id="2.7.1.26" evidence="14"/>
<sequence length="307" mass="35376">MKVIYLRGQKVDIEQPVCSAIGFFDGLHVGHMALVDEVIKVSNEKGYAKALMTFDHYPLYVLGKITEEKYLTSMNDRIAILEDKGIDYLFVIEFTKEVAAISPETFIERYLINCHIQHVVCGYDFRFGACNSGDPTTLKKHTDLGVSVIDEVIYKDEKISSSRIRNHLERGQIEDLNELLGRQYTIKGEVIKGRRIGHLIGFPTANIDYHSYFLPVNGVYGVKVYIQGQCYIGMCNIGYNPTFTALDKPSLEVNIFDFNQDIYGEKIVVEFYLFIRKEKSFHNKDELIQQLNLDQAYIQKYFQTYHV</sequence>
<protein>
    <recommendedName>
        <fullName evidence="14">Riboflavin biosynthesis protein</fullName>
    </recommendedName>
    <domain>
        <recommendedName>
            <fullName evidence="14">Riboflavin kinase</fullName>
            <ecNumber evidence="14">2.7.1.26</ecNumber>
        </recommendedName>
        <alternativeName>
            <fullName evidence="14">Flavokinase</fullName>
        </alternativeName>
    </domain>
    <domain>
        <recommendedName>
            <fullName evidence="14">FMN adenylyltransferase</fullName>
            <ecNumber evidence="14">2.7.7.2</ecNumber>
        </recommendedName>
        <alternativeName>
            <fullName evidence="14">FAD pyrophosphorylase</fullName>
        </alternativeName>
        <alternativeName>
            <fullName evidence="14">FAD synthase</fullName>
        </alternativeName>
    </domain>
</protein>
<keyword evidence="8 14" id="KW-0418">Kinase</keyword>
<dbReference type="InterPro" id="IPR015865">
    <property type="entry name" value="Riboflavin_kinase_bac/euk"/>
</dbReference>
<evidence type="ECO:0000256" key="2">
    <source>
        <dbReference type="ARBA" id="ARBA00005201"/>
    </source>
</evidence>
<dbReference type="InterPro" id="IPR023468">
    <property type="entry name" value="Riboflavin_kinase"/>
</dbReference>
<keyword evidence="11" id="KW-0511">Multifunctional enzyme</keyword>
<evidence type="ECO:0000256" key="1">
    <source>
        <dbReference type="ARBA" id="ARBA00004726"/>
    </source>
</evidence>
<dbReference type="GO" id="GO:0005524">
    <property type="term" value="F:ATP binding"/>
    <property type="evidence" value="ECO:0007669"/>
    <property type="project" value="UniProtKB-UniRule"/>
</dbReference>
<comment type="catalytic activity">
    <reaction evidence="13 14">
        <text>FMN + ATP + H(+) = FAD + diphosphate</text>
        <dbReference type="Rhea" id="RHEA:17237"/>
        <dbReference type="ChEBI" id="CHEBI:15378"/>
        <dbReference type="ChEBI" id="CHEBI:30616"/>
        <dbReference type="ChEBI" id="CHEBI:33019"/>
        <dbReference type="ChEBI" id="CHEBI:57692"/>
        <dbReference type="ChEBI" id="CHEBI:58210"/>
        <dbReference type="EC" id="2.7.7.2"/>
    </reaction>
</comment>
<keyword evidence="17" id="KW-1185">Reference proteome</keyword>
<accession>A0A4R3YJC4</accession>
<gene>
    <name evidence="16" type="ORF">EDD60_12620</name>
</gene>
<evidence type="ECO:0000313" key="16">
    <source>
        <dbReference type="EMBL" id="TCV92537.1"/>
    </source>
</evidence>
<reference evidence="16 17" key="1">
    <citation type="submission" date="2019-03" db="EMBL/GenBank/DDBJ databases">
        <title>Genomic Encyclopedia of Type Strains, Phase IV (KMG-IV): sequencing the most valuable type-strain genomes for metagenomic binning, comparative biology and taxonomic classification.</title>
        <authorList>
            <person name="Goeker M."/>
        </authorList>
    </citation>
    <scope>NUCLEOTIDE SEQUENCE [LARGE SCALE GENOMIC DNA]</scope>
    <source>
        <strain evidence="16 17">DSM 29487</strain>
    </source>
</reference>
<dbReference type="SUPFAM" id="SSF52374">
    <property type="entry name" value="Nucleotidylyl transferase"/>
    <property type="match status" value="1"/>
</dbReference>
<dbReference type="InterPro" id="IPR015864">
    <property type="entry name" value="FAD_synthase"/>
</dbReference>
<evidence type="ECO:0000256" key="9">
    <source>
        <dbReference type="ARBA" id="ARBA00022827"/>
    </source>
</evidence>
<evidence type="ECO:0000256" key="3">
    <source>
        <dbReference type="ARBA" id="ARBA00022630"/>
    </source>
</evidence>
<dbReference type="SUPFAM" id="SSF82114">
    <property type="entry name" value="Riboflavin kinase-like"/>
    <property type="match status" value="1"/>
</dbReference>